<accession>A0AAD9WU05</accession>
<evidence type="ECO:0000313" key="2">
    <source>
        <dbReference type="Proteomes" id="UP001280121"/>
    </source>
</evidence>
<dbReference type="EMBL" id="JANJYI010000006">
    <property type="protein sequence ID" value="KAK2643784.1"/>
    <property type="molecule type" value="Genomic_DNA"/>
</dbReference>
<proteinExistence type="predicted"/>
<keyword evidence="2" id="KW-1185">Reference proteome</keyword>
<evidence type="ECO:0000313" key="1">
    <source>
        <dbReference type="EMBL" id="KAK2643784.1"/>
    </source>
</evidence>
<name>A0AAD9WU05_9ROSI</name>
<comment type="caution">
    <text evidence="1">The sequence shown here is derived from an EMBL/GenBank/DDBJ whole genome shotgun (WGS) entry which is preliminary data.</text>
</comment>
<gene>
    <name evidence="1" type="ORF">Ddye_018979</name>
</gene>
<protein>
    <recommendedName>
        <fullName evidence="3">Reverse transcriptase domain-containing protein</fullName>
    </recommendedName>
</protein>
<evidence type="ECO:0008006" key="3">
    <source>
        <dbReference type="Google" id="ProtNLM"/>
    </source>
</evidence>
<dbReference type="AlphaFoldDB" id="A0AAD9WU05"/>
<sequence>MPISLVGSLYKVLAKVLANRFKTVLNSVISSSKMAFIKGHQIVDNFVITEEVIHSWKKDDPILSSGELLSVDFVLNAPLEIERGQEIPDE</sequence>
<reference evidence="1" key="1">
    <citation type="journal article" date="2023" name="Plant J.">
        <title>Genome sequences and population genomics provide insights into the demographic history, inbreeding, and mutation load of two 'living fossil' tree species of Dipteronia.</title>
        <authorList>
            <person name="Feng Y."/>
            <person name="Comes H.P."/>
            <person name="Chen J."/>
            <person name="Zhu S."/>
            <person name="Lu R."/>
            <person name="Zhang X."/>
            <person name="Li P."/>
            <person name="Qiu J."/>
            <person name="Olsen K.M."/>
            <person name="Qiu Y."/>
        </authorList>
    </citation>
    <scope>NUCLEOTIDE SEQUENCE</scope>
    <source>
        <strain evidence="1">KIB01</strain>
    </source>
</reference>
<dbReference type="Proteomes" id="UP001280121">
    <property type="component" value="Unassembled WGS sequence"/>
</dbReference>
<organism evidence="1 2">
    <name type="scientific">Dipteronia dyeriana</name>
    <dbReference type="NCBI Taxonomy" id="168575"/>
    <lineage>
        <taxon>Eukaryota</taxon>
        <taxon>Viridiplantae</taxon>
        <taxon>Streptophyta</taxon>
        <taxon>Embryophyta</taxon>
        <taxon>Tracheophyta</taxon>
        <taxon>Spermatophyta</taxon>
        <taxon>Magnoliopsida</taxon>
        <taxon>eudicotyledons</taxon>
        <taxon>Gunneridae</taxon>
        <taxon>Pentapetalae</taxon>
        <taxon>rosids</taxon>
        <taxon>malvids</taxon>
        <taxon>Sapindales</taxon>
        <taxon>Sapindaceae</taxon>
        <taxon>Hippocastanoideae</taxon>
        <taxon>Acereae</taxon>
        <taxon>Dipteronia</taxon>
    </lineage>
</organism>